<organism evidence="8 9">
    <name type="scientific">Prorocentrum cordatum</name>
    <dbReference type="NCBI Taxonomy" id="2364126"/>
    <lineage>
        <taxon>Eukaryota</taxon>
        <taxon>Sar</taxon>
        <taxon>Alveolata</taxon>
        <taxon>Dinophyceae</taxon>
        <taxon>Prorocentrales</taxon>
        <taxon>Prorocentraceae</taxon>
        <taxon>Prorocentrum</taxon>
    </lineage>
</organism>
<dbReference type="InterPro" id="IPR013083">
    <property type="entry name" value="Znf_RING/FYVE/PHD"/>
</dbReference>
<comment type="caution">
    <text evidence="8">The sequence shown here is derived from an EMBL/GenBank/DDBJ whole genome shotgun (WGS) entry which is preliminary data.</text>
</comment>
<dbReference type="Proteomes" id="UP001189429">
    <property type="component" value="Unassembled WGS sequence"/>
</dbReference>
<reference evidence="8" key="1">
    <citation type="submission" date="2023-10" db="EMBL/GenBank/DDBJ databases">
        <authorList>
            <person name="Chen Y."/>
            <person name="Shah S."/>
            <person name="Dougan E. K."/>
            <person name="Thang M."/>
            <person name="Chan C."/>
        </authorList>
    </citation>
    <scope>NUCLEOTIDE SEQUENCE [LARGE SCALE GENOMIC DNA]</scope>
</reference>
<sequence length="409" mass="42168">MGCAVSAAGAAGLPGAGGPPPSTARSPCVAVGPALGAAPDPDGCCRRAGGGGGSPRLKPGPTDASAATEEGAEAGGGPLESRVDEREISVTLDKGEGVLLGFCVRSVGSGCGMVVESLQDEGAVREWNELHPLEDVRPGDMVVEVNGRRGGYGAMLAELQKVGEIGMCVLRREPEAAQEAPALPEPAAPTAAPAEIAATCDRLPWPAGRDLGPAARHQVPPSLLRLQFRSLGPEDFEQLLMLDECLPKCNTAPQGLVDRLERVSSEDLGVAQCRICFEDVEPHEHLMRLPCRHAFHQACAERWLTQHRRHCPLCSAAVEGDPADAAEGAAAAAAPGAVSEVVPLAYFASSGGRGALGGGTRWAGALRRRGSAEAPAASWCPARVAGYSQAMPRCRAPASPPGEARRSSF</sequence>
<evidence type="ECO:0008006" key="10">
    <source>
        <dbReference type="Google" id="ProtNLM"/>
    </source>
</evidence>
<protein>
    <recommendedName>
        <fullName evidence="10">RING-type E3 ubiquitin transferase</fullName>
    </recommendedName>
</protein>
<feature type="region of interest" description="Disordered" evidence="5">
    <location>
        <begin position="1"/>
        <end position="84"/>
    </location>
</feature>
<dbReference type="PANTHER" id="PTHR22765">
    <property type="entry name" value="RING FINGER AND PROTEASE ASSOCIATED DOMAIN-CONTAINING"/>
    <property type="match status" value="1"/>
</dbReference>
<dbReference type="Gene3D" id="3.30.40.10">
    <property type="entry name" value="Zinc/RING finger domain, C3HC4 (zinc finger)"/>
    <property type="match status" value="1"/>
</dbReference>
<evidence type="ECO:0000256" key="4">
    <source>
        <dbReference type="PROSITE-ProRule" id="PRU00175"/>
    </source>
</evidence>
<dbReference type="InterPro" id="IPR051826">
    <property type="entry name" value="E3_ubiquitin-ligase_domain"/>
</dbReference>
<proteinExistence type="predicted"/>
<dbReference type="SUPFAM" id="SSF57850">
    <property type="entry name" value="RING/U-box"/>
    <property type="match status" value="1"/>
</dbReference>
<name>A0ABN9WCP1_9DINO</name>
<gene>
    <name evidence="8" type="ORF">PCOR1329_LOCUS65727</name>
</gene>
<dbReference type="SMART" id="SM00744">
    <property type="entry name" value="RINGv"/>
    <property type="match status" value="1"/>
</dbReference>
<accession>A0ABN9WCP1</accession>
<feature type="domain" description="PDZ" evidence="7">
    <location>
        <begin position="89"/>
        <end position="148"/>
    </location>
</feature>
<keyword evidence="1" id="KW-0479">Metal-binding</keyword>
<dbReference type="PANTHER" id="PTHR22765:SF434">
    <property type="entry name" value="GB|AAD18119.1-RELATED"/>
    <property type="match status" value="1"/>
</dbReference>
<feature type="domain" description="RING-type" evidence="6">
    <location>
        <begin position="273"/>
        <end position="315"/>
    </location>
</feature>
<dbReference type="InterPro" id="IPR011016">
    <property type="entry name" value="Znf_RING-CH"/>
</dbReference>
<evidence type="ECO:0000259" key="6">
    <source>
        <dbReference type="PROSITE" id="PS50089"/>
    </source>
</evidence>
<evidence type="ECO:0000256" key="2">
    <source>
        <dbReference type="ARBA" id="ARBA00022771"/>
    </source>
</evidence>
<evidence type="ECO:0000313" key="9">
    <source>
        <dbReference type="Proteomes" id="UP001189429"/>
    </source>
</evidence>
<dbReference type="InterPro" id="IPR001841">
    <property type="entry name" value="Znf_RING"/>
</dbReference>
<keyword evidence="9" id="KW-1185">Reference proteome</keyword>
<dbReference type="PROSITE" id="PS50089">
    <property type="entry name" value="ZF_RING_2"/>
    <property type="match status" value="1"/>
</dbReference>
<evidence type="ECO:0000256" key="5">
    <source>
        <dbReference type="SAM" id="MobiDB-lite"/>
    </source>
</evidence>
<evidence type="ECO:0000313" key="8">
    <source>
        <dbReference type="EMBL" id="CAK0883534.1"/>
    </source>
</evidence>
<evidence type="ECO:0000256" key="1">
    <source>
        <dbReference type="ARBA" id="ARBA00022723"/>
    </source>
</evidence>
<keyword evidence="2 4" id="KW-0863">Zinc-finger</keyword>
<dbReference type="Pfam" id="PF13639">
    <property type="entry name" value="zf-RING_2"/>
    <property type="match status" value="1"/>
</dbReference>
<keyword evidence="3" id="KW-0862">Zinc</keyword>
<dbReference type="SMART" id="SM00184">
    <property type="entry name" value="RING"/>
    <property type="match status" value="1"/>
</dbReference>
<evidence type="ECO:0000256" key="3">
    <source>
        <dbReference type="ARBA" id="ARBA00022833"/>
    </source>
</evidence>
<dbReference type="EMBL" id="CAUYUJ010018427">
    <property type="protein sequence ID" value="CAK0883534.1"/>
    <property type="molecule type" value="Genomic_DNA"/>
</dbReference>
<dbReference type="PROSITE" id="PS50106">
    <property type="entry name" value="PDZ"/>
    <property type="match status" value="1"/>
</dbReference>
<dbReference type="InterPro" id="IPR001478">
    <property type="entry name" value="PDZ"/>
</dbReference>
<evidence type="ECO:0000259" key="7">
    <source>
        <dbReference type="PROSITE" id="PS50106"/>
    </source>
</evidence>